<dbReference type="OrthoDB" id="6057441at2"/>
<dbReference type="EMBL" id="SPVF01000009">
    <property type="protein sequence ID" value="TFW30035.1"/>
    <property type="molecule type" value="Genomic_DNA"/>
</dbReference>
<dbReference type="Proteomes" id="UP000298438">
    <property type="component" value="Unassembled WGS sequence"/>
</dbReference>
<name>A0A4Y9SUA3_9BURK</name>
<evidence type="ECO:0000313" key="2">
    <source>
        <dbReference type="EMBL" id="TFW30035.1"/>
    </source>
</evidence>
<evidence type="ECO:0000256" key="1">
    <source>
        <dbReference type="SAM" id="SignalP"/>
    </source>
</evidence>
<keyword evidence="1" id="KW-0732">Signal</keyword>
<proteinExistence type="predicted"/>
<reference evidence="2 3" key="1">
    <citation type="submission" date="2019-03" db="EMBL/GenBank/DDBJ databases">
        <title>Draft Genome Sequence of Massilia arenosa sp. nov., a Novel Massilia Species Isolated from a Sandy-loam Maize Soil.</title>
        <authorList>
            <person name="Raths R."/>
            <person name="Peta V."/>
            <person name="Bucking H."/>
        </authorList>
    </citation>
    <scope>NUCLEOTIDE SEQUENCE [LARGE SCALE GENOMIC DNA]</scope>
    <source>
        <strain evidence="2 3">MC02</strain>
    </source>
</reference>
<organism evidence="2 3">
    <name type="scientific">Zemynaea arenosa</name>
    <dbReference type="NCBI Taxonomy" id="2561931"/>
    <lineage>
        <taxon>Bacteria</taxon>
        <taxon>Pseudomonadati</taxon>
        <taxon>Pseudomonadota</taxon>
        <taxon>Betaproteobacteria</taxon>
        <taxon>Burkholderiales</taxon>
        <taxon>Oxalobacteraceae</taxon>
        <taxon>Telluria group</taxon>
        <taxon>Zemynaea</taxon>
    </lineage>
</organism>
<feature type="signal peptide" evidence="1">
    <location>
        <begin position="1"/>
        <end position="21"/>
    </location>
</feature>
<comment type="caution">
    <text evidence="2">The sequence shown here is derived from an EMBL/GenBank/DDBJ whole genome shotgun (WGS) entry which is preliminary data.</text>
</comment>
<dbReference type="AlphaFoldDB" id="A0A4Y9SUA3"/>
<keyword evidence="3" id="KW-1185">Reference proteome</keyword>
<feature type="chain" id="PRO_5021349768" description="DUF3108 domain-containing protein" evidence="1">
    <location>
        <begin position="22"/>
        <end position="244"/>
    </location>
</feature>
<accession>A0A4Y9SUA3</accession>
<dbReference type="InterPro" id="IPR021457">
    <property type="entry name" value="DUF3108"/>
</dbReference>
<dbReference type="Pfam" id="PF11306">
    <property type="entry name" value="DUF3108"/>
    <property type="match status" value="1"/>
</dbReference>
<protein>
    <recommendedName>
        <fullName evidence="4">DUF3108 domain-containing protein</fullName>
    </recommendedName>
</protein>
<evidence type="ECO:0008006" key="4">
    <source>
        <dbReference type="Google" id="ProtNLM"/>
    </source>
</evidence>
<dbReference type="RefSeq" id="WP_135205312.1">
    <property type="nucleotide sequence ID" value="NZ_SPVF01000009.1"/>
</dbReference>
<evidence type="ECO:0000313" key="3">
    <source>
        <dbReference type="Proteomes" id="UP000298438"/>
    </source>
</evidence>
<sequence>MHTSTTIALAAALFFSSAAQAETIEVGQPLARFAALKAGTHHYLIYSKKDGANIPLSIWEREVIYTADGMRIRQRWDGTAPGMVKTLDSWFDKATFKPRSHVRITEKDGKRVVEGFVFDGAKVTGMKDLADNTQKELAVTSDGPTYNFETDMEFLGTLPLAEGYEAKIRFYHPGGPAPAWYTWKVIGSETIPGPRGPVDCWVLQTDYNKPGQETKFWYAKDSQILVHLEGKAPNGSVFVKALID</sequence>
<gene>
    <name evidence="2" type="ORF">E4L96_00645</name>
</gene>